<evidence type="ECO:0000256" key="6">
    <source>
        <dbReference type="ARBA" id="ARBA00022454"/>
    </source>
</evidence>
<keyword evidence="9" id="KW-0227">DNA damage</keyword>
<dbReference type="FunFam" id="3.40.50.300:FF:001195">
    <property type="entry name" value="DNA repair protein rad50"/>
    <property type="match status" value="1"/>
</dbReference>
<sequence length="1315" mass="150283">MAFLQFYLSYSGSCMSSIYKLSIKGIRSFEPESDETIQFGFPLTLICGQNGCGKTTVIECLRYATTGNLPPNSKGGAFVHDPSLSSRTSVTGQVKLAFKNANGKSMITTRSVQASIKNTKTANASTVTFKSMEGQLAYIENGKKTSISSKNAELDSQIPIFLGASTAILDNVIFCHQDESLWPLSEASVLKKKFDDIFEASRFTKVIDNLKSIKKDMATDIKLIEQSVNHLKIDKDRAKKVRDRLTEMNQSVETFASEISELNIQIEQKDIEAEKLFATNQEFQKTLSDYENLLMKRTSLTETIDRIKSSIEILPDSDEELLHKQENFAAIVAENKESIRKLQNVGDNLSSSLNEKTEEYNELIRLDGSLKAKKADYDSNKVKLTQIIKNNAAEVEELGGDELTNLAKFKDAVTSKLVDLQKQEKDLQSTNKSIEIEKQKLLKEVEDKIIKDEQSLEYIDSDVQKSQQSLLQLKRKLDATSNDESDLVSQKGELATTIEELDAKKNKKEVDKLDIQITKANAENVKLEFEADELSKRLSKSSKQSELRTKIKYLQDEIELKNASITKIAKKFNSEYKEVVGIDLDVDFAEAKLEERYEELKTEVETQQKKVYGIQSEIDSMKSSRQGILNNISDNLSKIDKLKSDITDVIQESEIDEYENILYDLEEDYRNVTEDVNTSEVTKSYGKSALEMAEKNKCCLLCKRMFDDPALQKFVKELKQGFDEEKIREVKRNAEEIGKELDATKRISLKVINYRECATLKPKLEADLNVLDDKINELSDTLKTETKTLEGMRHSFEFAVNLKKPLDDASRLNLEVQDLDLKVDKLNDELDEFGSTITSIEELQNQQQEISVKRREVRQHVTDLNDEKYKVQKNIQRLENKVKDTRLTISNLERSLAEVQNIKRSIQDVETNIAGLESNGLEMRSRLSRLRKERDRAFLELKQIQMEQSSAEEKMSKRVKLIGSIVDTFQTLLTAVTDFETIDLPKLEENFAKMEAIVKETDSIKAQISENSNVVKKFEKLVMDSSRVEHNIVANIDYRAQVSRLDETEFQLNSMDIENAQLQKEEYQQNSKRIRDEISDLSSRHAGKVGEVKQIKDQIETLKKELATEYKNVDEMYHEEWIKLQTNLLVSNDIQNYSKALDNAIMKYHSIKMEDINRILTELWSQTYQGTDISTIAIKSDVNLQAKGNRSYNYRVVMVKDSSELDMRGRCSAGQKVLSSILIRLALAECFGSNCGIIALDEPTTNLDSENAEALATALNRVIDYRKRQSNFQLIVITHDEMFLSHLRGFTDHYYKIDRDEKSKSRIYRMSFATR</sequence>
<dbReference type="InterPro" id="IPR004584">
    <property type="entry name" value="Rad50_eukaryotes"/>
</dbReference>
<keyword evidence="10" id="KW-0378">Hydrolase</keyword>
<dbReference type="GO" id="GO:0007004">
    <property type="term" value="P:telomere maintenance via telomerase"/>
    <property type="evidence" value="ECO:0007669"/>
    <property type="project" value="TreeGrafter"/>
</dbReference>
<dbReference type="GO" id="GO:0000722">
    <property type="term" value="P:telomere maintenance via recombination"/>
    <property type="evidence" value="ECO:0007669"/>
    <property type="project" value="TreeGrafter"/>
</dbReference>
<keyword evidence="8" id="KW-0547">Nucleotide-binding</keyword>
<accession>A0A8X7NMY0</accession>
<feature type="coiled-coil region" evidence="19">
    <location>
        <begin position="727"/>
        <end position="781"/>
    </location>
</feature>
<dbReference type="PANTHER" id="PTHR18867">
    <property type="entry name" value="RAD50"/>
    <property type="match status" value="1"/>
</dbReference>
<evidence type="ECO:0000256" key="17">
    <source>
        <dbReference type="ARBA" id="ARBA00023254"/>
    </source>
</evidence>
<keyword evidence="12" id="KW-0067">ATP-binding</keyword>
<evidence type="ECO:0000256" key="19">
    <source>
        <dbReference type="SAM" id="Coils"/>
    </source>
</evidence>
<evidence type="ECO:0000256" key="13">
    <source>
        <dbReference type="ARBA" id="ARBA00022842"/>
    </source>
</evidence>
<comment type="similarity">
    <text evidence="4">Belongs to the SMC family. RAD50 subfamily.</text>
</comment>
<evidence type="ECO:0000256" key="11">
    <source>
        <dbReference type="ARBA" id="ARBA00022833"/>
    </source>
</evidence>
<evidence type="ECO:0000256" key="15">
    <source>
        <dbReference type="ARBA" id="ARBA00023204"/>
    </source>
</evidence>
<dbReference type="Pfam" id="PF13558">
    <property type="entry name" value="SbcC_Walker_B"/>
    <property type="match status" value="1"/>
</dbReference>
<dbReference type="NCBIfam" id="TIGR00606">
    <property type="entry name" value="rad50"/>
    <property type="match status" value="1"/>
</dbReference>
<comment type="cofactor">
    <cofactor evidence="1">
        <name>Zn(2+)</name>
        <dbReference type="ChEBI" id="CHEBI:29105"/>
    </cofactor>
</comment>
<dbReference type="GO" id="GO:0051880">
    <property type="term" value="F:G-quadruplex DNA binding"/>
    <property type="evidence" value="ECO:0007669"/>
    <property type="project" value="TreeGrafter"/>
</dbReference>
<feature type="coiled-coil region" evidence="19">
    <location>
        <begin position="809"/>
        <end position="947"/>
    </location>
</feature>
<dbReference type="GO" id="GO:0046872">
    <property type="term" value="F:metal ion binding"/>
    <property type="evidence" value="ECO:0007669"/>
    <property type="project" value="UniProtKB-KW"/>
</dbReference>
<evidence type="ECO:0000256" key="9">
    <source>
        <dbReference type="ARBA" id="ARBA00022763"/>
    </source>
</evidence>
<keyword evidence="14 19" id="KW-0175">Coiled coil</keyword>
<dbReference type="InterPro" id="IPR038729">
    <property type="entry name" value="Rad50/SbcC_AAA"/>
</dbReference>
<evidence type="ECO:0000256" key="5">
    <source>
        <dbReference type="ARBA" id="ARBA00017893"/>
    </source>
</evidence>
<dbReference type="GO" id="GO:0030870">
    <property type="term" value="C:Mre11 complex"/>
    <property type="evidence" value="ECO:0007669"/>
    <property type="project" value="InterPro"/>
</dbReference>
<dbReference type="Pfam" id="PF13476">
    <property type="entry name" value="AAA_23"/>
    <property type="match status" value="1"/>
</dbReference>
<evidence type="ECO:0000259" key="20">
    <source>
        <dbReference type="Pfam" id="PF13476"/>
    </source>
</evidence>
<evidence type="ECO:0000256" key="14">
    <source>
        <dbReference type="ARBA" id="ARBA00023054"/>
    </source>
</evidence>
<protein>
    <recommendedName>
        <fullName evidence="5">DNA repair protein RAD50</fullName>
    </recommendedName>
</protein>
<proteinExistence type="inferred from homology"/>
<reference evidence="21" key="1">
    <citation type="submission" date="2020-03" db="EMBL/GenBank/DDBJ databases">
        <title>FDA dAtabase for Regulatory Grade micrObial Sequences (FDA-ARGOS): Supporting development and validation of Infectious Disease Dx tests.</title>
        <authorList>
            <person name="Campos J."/>
            <person name="Goldberg B."/>
            <person name="Tallon L."/>
            <person name="Sadzewicz L."/>
            <person name="Vavikolanu K."/>
            <person name="Mehta A."/>
            <person name="Aluvathingal J."/>
            <person name="Nadendla S."/>
            <person name="Nandy P."/>
            <person name="Geyer C."/>
            <person name="Yan Y."/>
            <person name="Sichtig H."/>
        </authorList>
    </citation>
    <scope>NUCLEOTIDE SEQUENCE [LARGE SCALE GENOMIC DNA]</scope>
    <source>
        <strain evidence="21">FDAARGOS_652</strain>
    </source>
</reference>
<evidence type="ECO:0000256" key="16">
    <source>
        <dbReference type="ARBA" id="ARBA00023242"/>
    </source>
</evidence>
<comment type="catalytic activity">
    <reaction evidence="18">
        <text>ATP + H2O = ADP + phosphate + H(+)</text>
        <dbReference type="Rhea" id="RHEA:13065"/>
        <dbReference type="ChEBI" id="CHEBI:15377"/>
        <dbReference type="ChEBI" id="CHEBI:15378"/>
        <dbReference type="ChEBI" id="CHEBI:30616"/>
        <dbReference type="ChEBI" id="CHEBI:43474"/>
        <dbReference type="ChEBI" id="CHEBI:456216"/>
    </reaction>
</comment>
<dbReference type="GO" id="GO:0000725">
    <property type="term" value="P:recombinational repair"/>
    <property type="evidence" value="ECO:0007669"/>
    <property type="project" value="UniProtKB-ARBA"/>
</dbReference>
<feature type="domain" description="Rad50/SbcC-type AAA" evidence="20">
    <location>
        <begin position="20"/>
        <end position="252"/>
    </location>
</feature>
<dbReference type="Gene3D" id="3.40.50.300">
    <property type="entry name" value="P-loop containing nucleotide triphosphate hydrolases"/>
    <property type="match status" value="2"/>
</dbReference>
<comment type="caution">
    <text evidence="21">The sequence shown here is derived from an EMBL/GenBank/DDBJ whole genome shotgun (WGS) entry which is preliminary data.</text>
</comment>
<evidence type="ECO:0000256" key="3">
    <source>
        <dbReference type="ARBA" id="ARBA00004286"/>
    </source>
</evidence>
<dbReference type="GO" id="GO:0016887">
    <property type="term" value="F:ATP hydrolysis activity"/>
    <property type="evidence" value="ECO:0007669"/>
    <property type="project" value="InterPro"/>
</dbReference>
<dbReference type="InterPro" id="IPR027417">
    <property type="entry name" value="P-loop_NTPase"/>
</dbReference>
<evidence type="ECO:0000256" key="1">
    <source>
        <dbReference type="ARBA" id="ARBA00001947"/>
    </source>
</evidence>
<keyword evidence="16" id="KW-0539">Nucleus</keyword>
<keyword evidence="7" id="KW-0479">Metal-binding</keyword>
<dbReference type="GO" id="GO:0006303">
    <property type="term" value="P:double-strand break repair via nonhomologous end joining"/>
    <property type="evidence" value="ECO:0007669"/>
    <property type="project" value="UniProtKB-ARBA"/>
</dbReference>
<dbReference type="GO" id="GO:0003691">
    <property type="term" value="F:double-stranded telomeric DNA binding"/>
    <property type="evidence" value="ECO:0007669"/>
    <property type="project" value="TreeGrafter"/>
</dbReference>
<evidence type="ECO:0000256" key="10">
    <source>
        <dbReference type="ARBA" id="ARBA00022801"/>
    </source>
</evidence>
<gene>
    <name evidence="21" type="ORF">FOB60_002646</name>
</gene>
<comment type="subcellular location">
    <subcellularLocation>
        <location evidence="3">Chromosome</location>
    </subcellularLocation>
    <subcellularLocation>
        <location evidence="2">Nucleus</location>
    </subcellularLocation>
</comment>
<dbReference type="FunFam" id="3.40.50.300:FF:000593">
    <property type="entry name" value="DNA repair protein RAD50"/>
    <property type="match status" value="1"/>
</dbReference>
<organism evidence="21 22">
    <name type="scientific">Candida parapsilosis</name>
    <name type="common">Yeast</name>
    <dbReference type="NCBI Taxonomy" id="5480"/>
    <lineage>
        <taxon>Eukaryota</taxon>
        <taxon>Fungi</taxon>
        <taxon>Dikarya</taxon>
        <taxon>Ascomycota</taxon>
        <taxon>Saccharomycotina</taxon>
        <taxon>Pichiomycetes</taxon>
        <taxon>Debaryomycetaceae</taxon>
        <taxon>Candida/Lodderomyces clade</taxon>
        <taxon>Candida</taxon>
    </lineage>
</organism>
<dbReference type="GO" id="GO:0070192">
    <property type="term" value="P:chromosome organization involved in meiotic cell cycle"/>
    <property type="evidence" value="ECO:0007669"/>
    <property type="project" value="TreeGrafter"/>
</dbReference>
<name>A0A8X7NMY0_CANPA</name>
<dbReference type="Gene3D" id="1.10.287.1490">
    <property type="match status" value="1"/>
</dbReference>
<dbReference type="GO" id="GO:0043047">
    <property type="term" value="F:single-stranded telomeric DNA binding"/>
    <property type="evidence" value="ECO:0007669"/>
    <property type="project" value="TreeGrafter"/>
</dbReference>
<evidence type="ECO:0000313" key="21">
    <source>
        <dbReference type="EMBL" id="KAF6052390.1"/>
    </source>
</evidence>
<dbReference type="SUPFAM" id="SSF52540">
    <property type="entry name" value="P-loop containing nucleoside triphosphate hydrolases"/>
    <property type="match status" value="2"/>
</dbReference>
<dbReference type="GO" id="GO:0005524">
    <property type="term" value="F:ATP binding"/>
    <property type="evidence" value="ECO:0007669"/>
    <property type="project" value="UniProtKB-KW"/>
</dbReference>
<keyword evidence="11" id="KW-0862">Zinc</keyword>
<dbReference type="EMBL" id="JABWAB010000004">
    <property type="protein sequence ID" value="KAF6052390.1"/>
    <property type="molecule type" value="Genomic_DNA"/>
</dbReference>
<evidence type="ECO:0000313" key="22">
    <source>
        <dbReference type="Proteomes" id="UP000590412"/>
    </source>
</evidence>
<evidence type="ECO:0000256" key="2">
    <source>
        <dbReference type="ARBA" id="ARBA00004123"/>
    </source>
</evidence>
<evidence type="ECO:0000256" key="7">
    <source>
        <dbReference type="ARBA" id="ARBA00022723"/>
    </source>
</evidence>
<keyword evidence="6" id="KW-0158">Chromosome</keyword>
<feature type="coiled-coil region" evidence="19">
    <location>
        <begin position="417"/>
        <end position="537"/>
    </location>
</feature>
<dbReference type="PANTHER" id="PTHR18867:SF12">
    <property type="entry name" value="DNA REPAIR PROTEIN RAD50"/>
    <property type="match status" value="1"/>
</dbReference>
<dbReference type="Proteomes" id="UP000590412">
    <property type="component" value="Unassembled WGS sequence"/>
</dbReference>
<keyword evidence="13" id="KW-0460">Magnesium</keyword>
<evidence type="ECO:0000256" key="8">
    <source>
        <dbReference type="ARBA" id="ARBA00022741"/>
    </source>
</evidence>
<dbReference type="GO" id="GO:0007127">
    <property type="term" value="P:meiosis I"/>
    <property type="evidence" value="ECO:0007669"/>
    <property type="project" value="UniProtKB-ARBA"/>
</dbReference>
<evidence type="ECO:0000256" key="18">
    <source>
        <dbReference type="ARBA" id="ARBA00049360"/>
    </source>
</evidence>
<keyword evidence="17" id="KW-0469">Meiosis</keyword>
<dbReference type="GO" id="GO:0000794">
    <property type="term" value="C:condensed nuclear chromosome"/>
    <property type="evidence" value="ECO:0007669"/>
    <property type="project" value="TreeGrafter"/>
</dbReference>
<evidence type="ECO:0000256" key="4">
    <source>
        <dbReference type="ARBA" id="ARBA00009439"/>
    </source>
</evidence>
<feature type="coiled-coil region" evidence="19">
    <location>
        <begin position="1045"/>
        <end position="1112"/>
    </location>
</feature>
<evidence type="ECO:0000256" key="12">
    <source>
        <dbReference type="ARBA" id="ARBA00022840"/>
    </source>
</evidence>
<keyword evidence="15" id="KW-0234">DNA repair</keyword>